<dbReference type="GeneID" id="100184747"/>
<organism evidence="2 3">
    <name type="scientific">Ciona intestinalis</name>
    <name type="common">Transparent sea squirt</name>
    <name type="synonym">Ascidia intestinalis</name>
    <dbReference type="NCBI Taxonomy" id="7719"/>
    <lineage>
        <taxon>Eukaryota</taxon>
        <taxon>Metazoa</taxon>
        <taxon>Chordata</taxon>
        <taxon>Tunicata</taxon>
        <taxon>Ascidiacea</taxon>
        <taxon>Phlebobranchia</taxon>
        <taxon>Cionidae</taxon>
        <taxon>Ciona</taxon>
    </lineage>
</organism>
<dbReference type="EMBL" id="EAAA01000756">
    <property type="status" value="NOT_ANNOTATED_CDS"/>
    <property type="molecule type" value="Genomic_DNA"/>
</dbReference>
<reference evidence="2" key="4">
    <citation type="submission" date="2025-09" db="UniProtKB">
        <authorList>
            <consortium name="Ensembl"/>
        </authorList>
    </citation>
    <scope>IDENTIFICATION</scope>
</reference>
<evidence type="ECO:0000313" key="2">
    <source>
        <dbReference type="Ensembl" id="ENSCINP00000035194.1"/>
    </source>
</evidence>
<reference evidence="2" key="2">
    <citation type="journal article" date="2008" name="Genome Biol.">
        <title>Improved genome assembly and evidence-based global gene model set for the chordate Ciona intestinalis: new insight into intron and operon populations.</title>
        <authorList>
            <person name="Satou Y."/>
            <person name="Mineta K."/>
            <person name="Ogasawara M."/>
            <person name="Sasakura Y."/>
            <person name="Shoguchi E."/>
            <person name="Ueno K."/>
            <person name="Yamada L."/>
            <person name="Matsumoto J."/>
            <person name="Wasserscheid J."/>
            <person name="Dewar K."/>
            <person name="Wiley G.B."/>
            <person name="Macmil S.L."/>
            <person name="Roe B.A."/>
            <person name="Zeller R.W."/>
            <person name="Hastings K.E."/>
            <person name="Lemaire P."/>
            <person name="Lindquist E."/>
            <person name="Endo T."/>
            <person name="Hotta K."/>
            <person name="Inaba K."/>
        </authorList>
    </citation>
    <scope>NUCLEOTIDE SEQUENCE [LARGE SCALE GENOMIC DNA]</scope>
    <source>
        <strain evidence="2">wild type</strain>
    </source>
</reference>
<reference evidence="2" key="3">
    <citation type="submission" date="2025-08" db="UniProtKB">
        <authorList>
            <consortium name="Ensembl"/>
        </authorList>
    </citation>
    <scope>IDENTIFICATION</scope>
</reference>
<name>H2XZW0_CIOIN</name>
<dbReference type="HOGENOM" id="CLU_731497_0_0_1"/>
<feature type="region of interest" description="Disordered" evidence="1">
    <location>
        <begin position="1"/>
        <end position="25"/>
    </location>
</feature>
<evidence type="ECO:0000313" key="3">
    <source>
        <dbReference type="Proteomes" id="UP000008144"/>
    </source>
</evidence>
<dbReference type="Proteomes" id="UP000008144">
    <property type="component" value="Chromosome 11"/>
</dbReference>
<gene>
    <name evidence="2" type="primary">LOC100184747</name>
</gene>
<accession>H2XZW0</accession>
<dbReference type="OrthoDB" id="10541317at2759"/>
<dbReference type="KEGG" id="cin:100184747"/>
<reference evidence="3" key="1">
    <citation type="journal article" date="2002" name="Science">
        <title>The draft genome of Ciona intestinalis: insights into chordate and vertebrate origins.</title>
        <authorList>
            <person name="Dehal P."/>
            <person name="Satou Y."/>
            <person name="Campbell R.K."/>
            <person name="Chapman J."/>
            <person name="Degnan B."/>
            <person name="De Tomaso A."/>
            <person name="Davidson B."/>
            <person name="Di Gregorio A."/>
            <person name="Gelpke M."/>
            <person name="Goodstein D.M."/>
            <person name="Harafuji N."/>
            <person name="Hastings K.E."/>
            <person name="Ho I."/>
            <person name="Hotta K."/>
            <person name="Huang W."/>
            <person name="Kawashima T."/>
            <person name="Lemaire P."/>
            <person name="Martinez D."/>
            <person name="Meinertzhagen I.A."/>
            <person name="Necula S."/>
            <person name="Nonaka M."/>
            <person name="Putnam N."/>
            <person name="Rash S."/>
            <person name="Saiga H."/>
            <person name="Satake M."/>
            <person name="Terry A."/>
            <person name="Yamada L."/>
            <person name="Wang H.G."/>
            <person name="Awazu S."/>
            <person name="Azumi K."/>
            <person name="Boore J."/>
            <person name="Branno M."/>
            <person name="Chin-Bow S."/>
            <person name="DeSantis R."/>
            <person name="Doyle S."/>
            <person name="Francino P."/>
            <person name="Keys D.N."/>
            <person name="Haga S."/>
            <person name="Hayashi H."/>
            <person name="Hino K."/>
            <person name="Imai K.S."/>
            <person name="Inaba K."/>
            <person name="Kano S."/>
            <person name="Kobayashi K."/>
            <person name="Kobayashi M."/>
            <person name="Lee B.I."/>
            <person name="Makabe K.W."/>
            <person name="Manohar C."/>
            <person name="Matassi G."/>
            <person name="Medina M."/>
            <person name="Mochizuki Y."/>
            <person name="Mount S."/>
            <person name="Morishita T."/>
            <person name="Miura S."/>
            <person name="Nakayama A."/>
            <person name="Nishizaka S."/>
            <person name="Nomoto H."/>
            <person name="Ohta F."/>
            <person name="Oishi K."/>
            <person name="Rigoutsos I."/>
            <person name="Sano M."/>
            <person name="Sasaki A."/>
            <person name="Sasakura Y."/>
            <person name="Shoguchi E."/>
            <person name="Shin-i T."/>
            <person name="Spagnuolo A."/>
            <person name="Stainier D."/>
            <person name="Suzuki M.M."/>
            <person name="Tassy O."/>
            <person name="Takatori N."/>
            <person name="Tokuoka M."/>
            <person name="Yagi K."/>
            <person name="Yoshizaki F."/>
            <person name="Wada S."/>
            <person name="Zhang C."/>
            <person name="Hyatt P.D."/>
            <person name="Larimer F."/>
            <person name="Detter C."/>
            <person name="Doggett N."/>
            <person name="Glavina T."/>
            <person name="Hawkins T."/>
            <person name="Richardson P."/>
            <person name="Lucas S."/>
            <person name="Kohara Y."/>
            <person name="Levine M."/>
            <person name="Satoh N."/>
            <person name="Rokhsar D.S."/>
        </authorList>
    </citation>
    <scope>NUCLEOTIDE SEQUENCE [LARGE SCALE GENOMIC DNA]</scope>
</reference>
<dbReference type="Ensembl" id="ENSCINT00000035940.1">
    <property type="protein sequence ID" value="ENSCINP00000035194.1"/>
    <property type="gene ID" value="ENSCING00000022385.1"/>
</dbReference>
<dbReference type="RefSeq" id="XP_002130089.1">
    <property type="nucleotide sequence ID" value="XM_002130053.4"/>
</dbReference>
<evidence type="ECO:0000256" key="1">
    <source>
        <dbReference type="SAM" id="MobiDB-lite"/>
    </source>
</evidence>
<keyword evidence="3" id="KW-1185">Reference proteome</keyword>
<accession>A0A1W2WJE1</accession>
<dbReference type="AlphaFoldDB" id="H2XZW0"/>
<dbReference type="InParanoid" id="H2XZW0"/>
<sequence length="378" mass="43222">MSTSLAIQPAYPGSKAERSKANPDRTIFGTTLDNYGRCWNLLKDPKVQESSDKFYFEKLGRRWIPRSANSQRIHNSGWGLTDYTQPEIAEEFVRHYDLRNCWSAASNTEDRLPELPTSPYLEKRGNLVPSSACSKYFQRCRKRTMSAPNEKTRRPVRKIPKFRLPPNTFNPMRLSSLKITETGAKDLINAKNVNEIGLDGTLQFNHQAHQQRQVAPMFYKHHGSALTFGQYFSNSTTNKDVTAPGGYYRMDTADLQTFKAVGKADYRPTEATIQHKQPRKEHSAMSSTDLKITPSEIPLNIRHKFGSSNIKRLLNENHEEVCAVLQREAELNHSGMVPARKTVKELNHPINPPVRYFTNYGGNLKYDEFEGGLHLYIK</sequence>
<proteinExistence type="predicted"/>
<protein>
    <submittedName>
        <fullName evidence="2">Uncharacterized LOC100184747</fullName>
    </submittedName>
</protein>